<feature type="transmembrane region" description="Helical" evidence="12">
    <location>
        <begin position="87"/>
        <end position="104"/>
    </location>
</feature>
<dbReference type="InterPro" id="IPR049941">
    <property type="entry name" value="LPLAT_7/PORCN-like"/>
</dbReference>
<comment type="similarity">
    <text evidence="8">Belongs to the membrane-bound acyltransferase family. Porcupine subfamily.</text>
</comment>
<dbReference type="EC" id="2.3.1.250" evidence="9"/>
<evidence type="ECO:0000313" key="14">
    <source>
        <dbReference type="Proteomes" id="UP000835052"/>
    </source>
</evidence>
<keyword evidence="5 12" id="KW-1133">Transmembrane helix</keyword>
<dbReference type="GO" id="GO:0016020">
    <property type="term" value="C:membrane"/>
    <property type="evidence" value="ECO:0007669"/>
    <property type="project" value="UniProtKB-SubCell"/>
</dbReference>
<name>A0A8S1H950_9PELO</name>
<evidence type="ECO:0000313" key="13">
    <source>
        <dbReference type="EMBL" id="CAD6193056.1"/>
    </source>
</evidence>
<evidence type="ECO:0000256" key="1">
    <source>
        <dbReference type="ARBA" id="ARBA00004141"/>
    </source>
</evidence>
<dbReference type="PANTHER" id="PTHR13906:SF12">
    <property type="entry name" value="PROTEIN-SERINE O-PALMITOLEOYLTRANSFERASE PORCUPINE"/>
    <property type="match status" value="1"/>
</dbReference>
<comment type="subcellular location">
    <subcellularLocation>
        <location evidence="1">Membrane</location>
        <topology evidence="1">Multi-pass membrane protein</topology>
    </subcellularLocation>
</comment>
<keyword evidence="14" id="KW-1185">Reference proteome</keyword>
<dbReference type="GO" id="GO:0016055">
    <property type="term" value="P:Wnt signaling pathway"/>
    <property type="evidence" value="ECO:0007669"/>
    <property type="project" value="UniProtKB-KW"/>
</dbReference>
<keyword evidence="4 12" id="KW-0812">Transmembrane</keyword>
<evidence type="ECO:0000256" key="10">
    <source>
        <dbReference type="ARBA" id="ARBA00040371"/>
    </source>
</evidence>
<dbReference type="GO" id="GO:0005783">
    <property type="term" value="C:endoplasmic reticulum"/>
    <property type="evidence" value="ECO:0007669"/>
    <property type="project" value="TreeGrafter"/>
</dbReference>
<sequence length="422" mass="48204">MDYDIEEMEEYEGEEDWGYPAENPSSLAYRCSAGVLQSASGNLAPLIYVAFLIKFGSIFNPPYPLKTLKWLLATGYLISHFLTFEKELIYCFTAFLVLFSIASVPKFQYKGYCTLLAAISIIVSMNLYLPANRFVSVRGLFMLLAMKVTTVAFETEDGSKSIFETLAYVLQPALFLFGPWIPLEQFSAVESERQPLRKNLENILKFLALLLVSIFFLLVSSCGQTLLQPSHELYRDYVTAFAFRTSHYFIGFLTQALAALFGYSVVVCDPFSVEFPRSLVDVVVAWDVPMHTFLRKYVYLNCRKFGLIFAIFSAFCCQFSFSWSQLPIHGCFTITRAALRSGKRVEKSAQSLVSRFASTINAFFSFVTIYHLIYLGMPFTDDESEYGFSMQHTLKHWSRHYYASHLITFLFAAFTAILDRFV</sequence>
<feature type="transmembrane region" description="Helical" evidence="12">
    <location>
        <begin position="248"/>
        <end position="266"/>
    </location>
</feature>
<dbReference type="GO" id="GO:1990698">
    <property type="term" value="F:palmitoleoyltransferase activity"/>
    <property type="evidence" value="ECO:0007669"/>
    <property type="project" value="UniProtKB-EC"/>
</dbReference>
<gene>
    <name evidence="13" type="ORF">CAUJ_LOCUS8975</name>
</gene>
<evidence type="ECO:0000256" key="9">
    <source>
        <dbReference type="ARBA" id="ARBA00038867"/>
    </source>
</evidence>
<dbReference type="InterPro" id="IPR004299">
    <property type="entry name" value="MBOAT_fam"/>
</dbReference>
<comment type="caution">
    <text evidence="13">The sequence shown here is derived from an EMBL/GenBank/DDBJ whole genome shotgun (WGS) entry which is preliminary data.</text>
</comment>
<reference evidence="13" key="1">
    <citation type="submission" date="2020-10" db="EMBL/GenBank/DDBJ databases">
        <authorList>
            <person name="Kikuchi T."/>
        </authorList>
    </citation>
    <scope>NUCLEOTIDE SEQUENCE</scope>
    <source>
        <strain evidence="13">NKZ352</strain>
    </source>
</reference>
<evidence type="ECO:0000256" key="12">
    <source>
        <dbReference type="SAM" id="Phobius"/>
    </source>
</evidence>
<evidence type="ECO:0000256" key="8">
    <source>
        <dbReference type="ARBA" id="ARBA00038269"/>
    </source>
</evidence>
<protein>
    <recommendedName>
        <fullName evidence="10">Protein-serine O-palmitoleoyltransferase porcupine</fullName>
        <ecNumber evidence="9">2.3.1.250</ecNumber>
    </recommendedName>
</protein>
<feature type="transmembrane region" description="Helical" evidence="12">
    <location>
        <begin position="305"/>
        <end position="335"/>
    </location>
</feature>
<evidence type="ECO:0000256" key="3">
    <source>
        <dbReference type="ARBA" id="ARBA00022687"/>
    </source>
</evidence>
<evidence type="ECO:0000256" key="7">
    <source>
        <dbReference type="ARBA" id="ARBA00023315"/>
    </source>
</evidence>
<dbReference type="PANTHER" id="PTHR13906">
    <property type="entry name" value="PORCUPINE"/>
    <property type="match status" value="1"/>
</dbReference>
<keyword evidence="6 12" id="KW-0472">Membrane</keyword>
<dbReference type="EMBL" id="CAJGYM010000032">
    <property type="protein sequence ID" value="CAD6193056.1"/>
    <property type="molecule type" value="Genomic_DNA"/>
</dbReference>
<comment type="catalytic activity">
    <reaction evidence="11">
        <text>[Wnt protein]-L-serine + (9Z)-hexadecenoyl-CoA = [Wnt protein]-O-(9Z)-hexadecenoyl-L-serine + CoA</text>
        <dbReference type="Rhea" id="RHEA:45336"/>
        <dbReference type="Rhea" id="RHEA-COMP:11170"/>
        <dbReference type="Rhea" id="RHEA-COMP:11171"/>
        <dbReference type="ChEBI" id="CHEBI:29999"/>
        <dbReference type="ChEBI" id="CHEBI:57287"/>
        <dbReference type="ChEBI" id="CHEBI:61540"/>
        <dbReference type="ChEBI" id="CHEBI:85189"/>
        <dbReference type="EC" id="2.3.1.250"/>
    </reaction>
</comment>
<evidence type="ECO:0000256" key="5">
    <source>
        <dbReference type="ARBA" id="ARBA00022989"/>
    </source>
</evidence>
<dbReference type="GO" id="GO:0061355">
    <property type="term" value="P:Wnt protein secretion"/>
    <property type="evidence" value="ECO:0007669"/>
    <property type="project" value="TreeGrafter"/>
</dbReference>
<keyword evidence="7" id="KW-0012">Acyltransferase</keyword>
<feature type="transmembrane region" description="Helical" evidence="12">
    <location>
        <begin position="203"/>
        <end position="227"/>
    </location>
</feature>
<feature type="transmembrane region" description="Helical" evidence="12">
    <location>
        <begin position="356"/>
        <end position="380"/>
    </location>
</feature>
<dbReference type="GO" id="GO:0017147">
    <property type="term" value="F:Wnt-protein binding"/>
    <property type="evidence" value="ECO:0007669"/>
    <property type="project" value="TreeGrafter"/>
</dbReference>
<evidence type="ECO:0000256" key="4">
    <source>
        <dbReference type="ARBA" id="ARBA00022692"/>
    </source>
</evidence>
<dbReference type="Proteomes" id="UP000835052">
    <property type="component" value="Unassembled WGS sequence"/>
</dbReference>
<keyword evidence="2" id="KW-0808">Transferase</keyword>
<keyword evidence="3" id="KW-0879">Wnt signaling pathway</keyword>
<accession>A0A8S1H950</accession>
<dbReference type="GO" id="GO:0030258">
    <property type="term" value="P:lipid modification"/>
    <property type="evidence" value="ECO:0007669"/>
    <property type="project" value="TreeGrafter"/>
</dbReference>
<dbReference type="OrthoDB" id="5968863at2759"/>
<proteinExistence type="inferred from homology"/>
<feature type="transmembrane region" description="Helical" evidence="12">
    <location>
        <begin position="400"/>
        <end position="418"/>
    </location>
</feature>
<evidence type="ECO:0000256" key="6">
    <source>
        <dbReference type="ARBA" id="ARBA00023136"/>
    </source>
</evidence>
<evidence type="ECO:0000256" key="11">
    <source>
        <dbReference type="ARBA" id="ARBA00047978"/>
    </source>
</evidence>
<dbReference type="Pfam" id="PF03062">
    <property type="entry name" value="MBOAT"/>
    <property type="match status" value="1"/>
</dbReference>
<evidence type="ECO:0000256" key="2">
    <source>
        <dbReference type="ARBA" id="ARBA00022679"/>
    </source>
</evidence>
<organism evidence="13 14">
    <name type="scientific">Caenorhabditis auriculariae</name>
    <dbReference type="NCBI Taxonomy" id="2777116"/>
    <lineage>
        <taxon>Eukaryota</taxon>
        <taxon>Metazoa</taxon>
        <taxon>Ecdysozoa</taxon>
        <taxon>Nematoda</taxon>
        <taxon>Chromadorea</taxon>
        <taxon>Rhabditida</taxon>
        <taxon>Rhabditina</taxon>
        <taxon>Rhabditomorpha</taxon>
        <taxon>Rhabditoidea</taxon>
        <taxon>Rhabditidae</taxon>
        <taxon>Peloderinae</taxon>
        <taxon>Caenorhabditis</taxon>
    </lineage>
</organism>
<feature type="transmembrane region" description="Helical" evidence="12">
    <location>
        <begin position="111"/>
        <end position="129"/>
    </location>
</feature>
<dbReference type="AlphaFoldDB" id="A0A8S1H950"/>